<dbReference type="Proteomes" id="UP001589718">
    <property type="component" value="Unassembled WGS sequence"/>
</dbReference>
<feature type="region of interest" description="Disordered" evidence="1">
    <location>
        <begin position="29"/>
        <end position="69"/>
    </location>
</feature>
<evidence type="ECO:0000313" key="4">
    <source>
        <dbReference type="Proteomes" id="UP001589718"/>
    </source>
</evidence>
<evidence type="ECO:0000313" key="3">
    <source>
        <dbReference type="EMBL" id="MFB9522364.1"/>
    </source>
</evidence>
<organism evidence="3 4">
    <name type="scientific">Streptomyces cremeus</name>
    <dbReference type="NCBI Taxonomy" id="66881"/>
    <lineage>
        <taxon>Bacteria</taxon>
        <taxon>Bacillati</taxon>
        <taxon>Actinomycetota</taxon>
        <taxon>Actinomycetes</taxon>
        <taxon>Kitasatosporales</taxon>
        <taxon>Streptomycetaceae</taxon>
        <taxon>Streptomyces</taxon>
    </lineage>
</organism>
<feature type="chain" id="PRO_5046909055" evidence="2">
    <location>
        <begin position="28"/>
        <end position="201"/>
    </location>
</feature>
<evidence type="ECO:0000256" key="1">
    <source>
        <dbReference type="SAM" id="MobiDB-lite"/>
    </source>
</evidence>
<keyword evidence="4" id="KW-1185">Reference proteome</keyword>
<gene>
    <name evidence="3" type="ORF">ACFFTU_20670</name>
</gene>
<keyword evidence="2" id="KW-0732">Signal</keyword>
<protein>
    <submittedName>
        <fullName evidence="3">Uncharacterized protein</fullName>
    </submittedName>
</protein>
<sequence length="201" mass="20733">MTTVWRKVLVWGLAGLGVLTGSGVAAAHAREPAPAQATGASDPAPGRPARAGGPAPQHPADADGSANADADEVDLAHHGRVVYQRGQLTVHLRTWNHGPSSLDSATVRLSFSAPVTGKLPGTCARQAPAVLHCETGALRAGAAASRGLDLALRVPGAPDEVWVDVRTTRLGQSAAPTTRDLNPANDHQRVLALATGDPYYF</sequence>
<dbReference type="RefSeq" id="WP_345229070.1">
    <property type="nucleotide sequence ID" value="NZ_BAAAXE010000015.1"/>
</dbReference>
<comment type="caution">
    <text evidence="3">The sequence shown here is derived from an EMBL/GenBank/DDBJ whole genome shotgun (WGS) entry which is preliminary data.</text>
</comment>
<feature type="signal peptide" evidence="2">
    <location>
        <begin position="1"/>
        <end position="27"/>
    </location>
</feature>
<feature type="compositionally biased region" description="Low complexity" evidence="1">
    <location>
        <begin position="29"/>
        <end position="68"/>
    </location>
</feature>
<accession>A0ABV5PGM4</accession>
<name>A0ABV5PGM4_STRCM</name>
<proteinExistence type="predicted"/>
<evidence type="ECO:0000256" key="2">
    <source>
        <dbReference type="SAM" id="SignalP"/>
    </source>
</evidence>
<reference evidence="3 4" key="1">
    <citation type="submission" date="2024-09" db="EMBL/GenBank/DDBJ databases">
        <authorList>
            <person name="Sun Q."/>
            <person name="Mori K."/>
        </authorList>
    </citation>
    <scope>NUCLEOTIDE SEQUENCE [LARGE SCALE GENOMIC DNA]</scope>
    <source>
        <strain evidence="3 4">JCM 4362</strain>
    </source>
</reference>
<dbReference type="EMBL" id="JBHMCR010000009">
    <property type="protein sequence ID" value="MFB9522364.1"/>
    <property type="molecule type" value="Genomic_DNA"/>
</dbReference>